<keyword evidence="2" id="KW-0934">Plastid</keyword>
<dbReference type="InterPro" id="IPR025595">
    <property type="entry name" value="PterinBD-DUF4346"/>
</dbReference>
<protein>
    <recommendedName>
        <fullName evidence="1">DUF4346 domain-containing protein</fullName>
    </recommendedName>
</protein>
<organism evidence="2">
    <name type="scientific">Kumanoa americana</name>
    <dbReference type="NCBI Taxonomy" id="1196377"/>
    <lineage>
        <taxon>Eukaryota</taxon>
        <taxon>Rhodophyta</taxon>
        <taxon>Florideophyceae</taxon>
        <taxon>Nemaliophycidae</taxon>
        <taxon>Batrachospermales</taxon>
        <taxon>Batrachospermaceae</taxon>
        <taxon>Kumanoa</taxon>
    </lineage>
</organism>
<gene>
    <name evidence="2" type="primary">ycf91</name>
    <name evidence="2" type="ORF">Kuma_072</name>
</gene>
<name>A0A1C9CGJ0_9FLOR</name>
<dbReference type="Pfam" id="PF14251">
    <property type="entry name" value="PterinBD-DUF4346"/>
    <property type="match status" value="1"/>
</dbReference>
<reference evidence="2" key="1">
    <citation type="journal article" date="2018" name="PLoS ONE">
        <title>Plastid genome analysis of three Nemaliophycidae red algal species suggests environmental adaptation for iron limited habitats.</title>
        <authorList>
            <person name="Cho C.H."/>
            <person name="Choi J.W."/>
            <person name="Lam D.W."/>
            <person name="Kim K.M."/>
            <person name="Yoon H.S."/>
        </authorList>
    </citation>
    <scope>NUCLEOTIDE SEQUENCE</scope>
</reference>
<evidence type="ECO:0000313" key="2">
    <source>
        <dbReference type="EMBL" id="AOM67506.1"/>
    </source>
</evidence>
<evidence type="ECO:0000259" key="1">
    <source>
        <dbReference type="Pfam" id="PF14251"/>
    </source>
</evidence>
<dbReference type="GeneID" id="29056925"/>
<dbReference type="AlphaFoldDB" id="A0A1C9CGJ0"/>
<dbReference type="EMBL" id="KX284725">
    <property type="protein sequence ID" value="AOM67506.1"/>
    <property type="molecule type" value="Genomic_DNA"/>
</dbReference>
<feature type="domain" description="DUF4346" evidence="1">
    <location>
        <begin position="33"/>
        <end position="117"/>
    </location>
</feature>
<proteinExistence type="predicted"/>
<dbReference type="RefSeq" id="YP_009297772.1">
    <property type="nucleotide sequence ID" value="NC_031178.1"/>
</dbReference>
<sequence>MLNFFPSLDKHKFSVLRKNSHTLSFSKVSTNTYYLIQHNLDSLQVLYYNLHSLSHKNLRNLCPPIVFTAKTAKQISILLQYHNYVFFSLSSDHALYLGRELMKAEIALVMRQKYIQD</sequence>
<accession>A0A1C9CGJ0</accession>
<geneLocation type="plastid" evidence="2"/>